<organism evidence="1 2">
    <name type="scientific">Emiliania huxleyi (strain CCMP1516)</name>
    <dbReference type="NCBI Taxonomy" id="280463"/>
    <lineage>
        <taxon>Eukaryota</taxon>
        <taxon>Haptista</taxon>
        <taxon>Haptophyta</taxon>
        <taxon>Prymnesiophyceae</taxon>
        <taxon>Isochrysidales</taxon>
        <taxon>Noelaerhabdaceae</taxon>
        <taxon>Emiliania</taxon>
    </lineage>
</organism>
<dbReference type="AlphaFoldDB" id="A0A0D3J8B1"/>
<dbReference type="EnsemblProtists" id="EOD19746">
    <property type="protein sequence ID" value="EOD19746"/>
    <property type="gene ID" value="EMIHUDRAFT_242669"/>
</dbReference>
<reference evidence="2" key="1">
    <citation type="journal article" date="2013" name="Nature">
        <title>Pan genome of the phytoplankton Emiliania underpins its global distribution.</title>
        <authorList>
            <person name="Read B.A."/>
            <person name="Kegel J."/>
            <person name="Klute M.J."/>
            <person name="Kuo A."/>
            <person name="Lefebvre S.C."/>
            <person name="Maumus F."/>
            <person name="Mayer C."/>
            <person name="Miller J."/>
            <person name="Monier A."/>
            <person name="Salamov A."/>
            <person name="Young J."/>
            <person name="Aguilar M."/>
            <person name="Claverie J.M."/>
            <person name="Frickenhaus S."/>
            <person name="Gonzalez K."/>
            <person name="Herman E.K."/>
            <person name="Lin Y.C."/>
            <person name="Napier J."/>
            <person name="Ogata H."/>
            <person name="Sarno A.F."/>
            <person name="Shmutz J."/>
            <person name="Schroeder D."/>
            <person name="de Vargas C."/>
            <person name="Verret F."/>
            <person name="von Dassow P."/>
            <person name="Valentin K."/>
            <person name="Van de Peer Y."/>
            <person name="Wheeler G."/>
            <person name="Dacks J.B."/>
            <person name="Delwiche C.F."/>
            <person name="Dyhrman S.T."/>
            <person name="Glockner G."/>
            <person name="John U."/>
            <person name="Richards T."/>
            <person name="Worden A.Z."/>
            <person name="Zhang X."/>
            <person name="Grigoriev I.V."/>
            <person name="Allen A.E."/>
            <person name="Bidle K."/>
            <person name="Borodovsky M."/>
            <person name="Bowler C."/>
            <person name="Brownlee C."/>
            <person name="Cock J.M."/>
            <person name="Elias M."/>
            <person name="Gladyshev V.N."/>
            <person name="Groth M."/>
            <person name="Guda C."/>
            <person name="Hadaegh A."/>
            <person name="Iglesias-Rodriguez M.D."/>
            <person name="Jenkins J."/>
            <person name="Jones B.M."/>
            <person name="Lawson T."/>
            <person name="Leese F."/>
            <person name="Lindquist E."/>
            <person name="Lobanov A."/>
            <person name="Lomsadze A."/>
            <person name="Malik S.B."/>
            <person name="Marsh M.E."/>
            <person name="Mackinder L."/>
            <person name="Mock T."/>
            <person name="Mueller-Roeber B."/>
            <person name="Pagarete A."/>
            <person name="Parker M."/>
            <person name="Probert I."/>
            <person name="Quesneville H."/>
            <person name="Raines C."/>
            <person name="Rensing S.A."/>
            <person name="Riano-Pachon D.M."/>
            <person name="Richier S."/>
            <person name="Rokitta S."/>
            <person name="Shiraiwa Y."/>
            <person name="Soanes D.M."/>
            <person name="van der Giezen M."/>
            <person name="Wahlund T.M."/>
            <person name="Williams B."/>
            <person name="Wilson W."/>
            <person name="Wolfe G."/>
            <person name="Wurch L.L."/>
        </authorList>
    </citation>
    <scope>NUCLEOTIDE SEQUENCE</scope>
</reference>
<dbReference type="STRING" id="2903.R1E9M1"/>
<dbReference type="KEGG" id="ehx:EMIHUDRAFT_242669"/>
<evidence type="ECO:0000313" key="2">
    <source>
        <dbReference type="Proteomes" id="UP000013827"/>
    </source>
</evidence>
<name>A0A0D3J8B1_EMIH1</name>
<dbReference type="PANTHER" id="PTHR43061">
    <property type="entry name" value="GTP DIPHOSPHOKINASE RSH1, CHLOROPLASTIC-RELATED"/>
    <property type="match status" value="1"/>
</dbReference>
<dbReference type="Proteomes" id="UP000013827">
    <property type="component" value="Unassembled WGS sequence"/>
</dbReference>
<dbReference type="PANTHER" id="PTHR43061:SF1">
    <property type="entry name" value="GTP DIPHOSPHOKINASE RSH1, CHLOROPLASTIC-RELATED"/>
    <property type="match status" value="1"/>
</dbReference>
<dbReference type="GeneID" id="17265291"/>
<sequence>MVCTGAHAALLFAVAYHPRLSHPGGMLRARAPAVSLTAEQEEQQRSWQRVQRSASERFLPRLDVLRSGEAPAPWRLPPAYRAMLAQLLVNAATGDEGALAARRAWDAFVFALRYHRRQYRASGEPYVASMLAKAEADLPSIMTGLLHDTVEDTGATLELVTERFGPEQHPPPP</sequence>
<protein>
    <recommendedName>
        <fullName evidence="3">HD/PDEase domain-containing protein</fullName>
    </recommendedName>
</protein>
<dbReference type="RefSeq" id="XP_005772175.1">
    <property type="nucleotide sequence ID" value="XM_005772118.1"/>
</dbReference>
<proteinExistence type="predicted"/>
<reference evidence="1" key="2">
    <citation type="submission" date="2024-10" db="UniProtKB">
        <authorList>
            <consortium name="EnsemblProtists"/>
        </authorList>
    </citation>
    <scope>IDENTIFICATION</scope>
</reference>
<dbReference type="SUPFAM" id="SSF109604">
    <property type="entry name" value="HD-domain/PDEase-like"/>
    <property type="match status" value="1"/>
</dbReference>
<keyword evidence="2" id="KW-1185">Reference proteome</keyword>
<dbReference type="PaxDb" id="2903-EOD19746"/>
<accession>A0A0D3J8B1</accession>
<dbReference type="Pfam" id="PF13328">
    <property type="entry name" value="HD_4"/>
    <property type="match status" value="1"/>
</dbReference>
<dbReference type="HOGENOM" id="CLU_1598864_0_0_1"/>
<evidence type="ECO:0000313" key="1">
    <source>
        <dbReference type="EnsemblProtists" id="EOD19746"/>
    </source>
</evidence>
<dbReference type="Gene3D" id="1.10.3210.10">
    <property type="entry name" value="Hypothetical protein af1432"/>
    <property type="match status" value="1"/>
</dbReference>
<evidence type="ECO:0008006" key="3">
    <source>
        <dbReference type="Google" id="ProtNLM"/>
    </source>
</evidence>